<dbReference type="PANTHER" id="PTHR11102">
    <property type="entry name" value="SEL-1-LIKE PROTEIN"/>
    <property type="match status" value="1"/>
</dbReference>
<dbReference type="EMBL" id="CP001324">
    <property type="protein sequence ID" value="ACO61777.1"/>
    <property type="molecule type" value="Genomic_DNA"/>
</dbReference>
<dbReference type="GeneID" id="8242134"/>
<evidence type="ECO:0000313" key="2">
    <source>
        <dbReference type="EMBL" id="ACO61777.1"/>
    </source>
</evidence>
<feature type="non-terminal residue" evidence="2">
    <location>
        <position position="203"/>
    </location>
</feature>
<dbReference type="AlphaFoldDB" id="C1E1P4"/>
<comment type="similarity">
    <text evidence="1">Belongs to the sel-1 family.</text>
</comment>
<organism evidence="2 3">
    <name type="scientific">Micromonas commoda (strain RCC299 / NOUM17 / CCMP2709)</name>
    <name type="common">Picoplanktonic green alga</name>
    <dbReference type="NCBI Taxonomy" id="296587"/>
    <lineage>
        <taxon>Eukaryota</taxon>
        <taxon>Viridiplantae</taxon>
        <taxon>Chlorophyta</taxon>
        <taxon>Mamiellophyceae</taxon>
        <taxon>Mamiellales</taxon>
        <taxon>Mamiellaceae</taxon>
        <taxon>Micromonas</taxon>
    </lineage>
</organism>
<evidence type="ECO:0008006" key="4">
    <source>
        <dbReference type="Google" id="ProtNLM"/>
    </source>
</evidence>
<sequence>MLREKADMGDPKAMSDLGATYFQGDELPRDHSTAFAWFERSATAGYTLAFVNLATCYREGLGCPKDERKAEGAYWFRRGAEAGSLECSYRWGVCCATGTGAERDFGNAAEAFRFAAERGHAGAALDLGHCLMNGLGIIGGAKKSMAAWYERAVALGVTDAAAALGRMHRDGVGGDETTRDLDEASKWFRISAAGGDDASAQAL</sequence>
<evidence type="ECO:0000313" key="3">
    <source>
        <dbReference type="Proteomes" id="UP000002009"/>
    </source>
</evidence>
<dbReference type="eggNOG" id="KOG1550">
    <property type="taxonomic scope" value="Eukaryota"/>
</dbReference>
<dbReference type="KEGG" id="mis:MICPUN_80272"/>
<protein>
    <recommendedName>
        <fullName evidence="4">Sel1 repeat family protein</fullName>
    </recommendedName>
</protein>
<dbReference type="Pfam" id="PF08238">
    <property type="entry name" value="Sel1"/>
    <property type="match status" value="5"/>
</dbReference>
<evidence type="ECO:0000256" key="1">
    <source>
        <dbReference type="ARBA" id="ARBA00038101"/>
    </source>
</evidence>
<accession>C1E1P4</accession>
<gene>
    <name evidence="2" type="ORF">MICPUN_80272</name>
</gene>
<dbReference type="InterPro" id="IPR050767">
    <property type="entry name" value="Sel1_AlgK"/>
</dbReference>
<dbReference type="Proteomes" id="UP000002009">
    <property type="component" value="Chromosome 3"/>
</dbReference>
<dbReference type="OMA" id="YAMMLLR"/>
<reference evidence="2 3" key="1">
    <citation type="journal article" date="2009" name="Science">
        <title>Green evolution and dynamic adaptations revealed by genomes of the marine picoeukaryotes Micromonas.</title>
        <authorList>
            <person name="Worden A.Z."/>
            <person name="Lee J.H."/>
            <person name="Mock T."/>
            <person name="Rouze P."/>
            <person name="Simmons M.P."/>
            <person name="Aerts A.L."/>
            <person name="Allen A.E."/>
            <person name="Cuvelier M.L."/>
            <person name="Derelle E."/>
            <person name="Everett M.V."/>
            <person name="Foulon E."/>
            <person name="Grimwood J."/>
            <person name="Gundlach H."/>
            <person name="Henrissat B."/>
            <person name="Napoli C."/>
            <person name="McDonald S.M."/>
            <person name="Parker M.S."/>
            <person name="Rombauts S."/>
            <person name="Salamov A."/>
            <person name="Von Dassow P."/>
            <person name="Badger J.H."/>
            <person name="Coutinho P.M."/>
            <person name="Demir E."/>
            <person name="Dubchak I."/>
            <person name="Gentemann C."/>
            <person name="Eikrem W."/>
            <person name="Gready J.E."/>
            <person name="John U."/>
            <person name="Lanier W."/>
            <person name="Lindquist E.A."/>
            <person name="Lucas S."/>
            <person name="Mayer K.F."/>
            <person name="Moreau H."/>
            <person name="Not F."/>
            <person name="Otillar R."/>
            <person name="Panaud O."/>
            <person name="Pangilinan J."/>
            <person name="Paulsen I."/>
            <person name="Piegu B."/>
            <person name="Poliakov A."/>
            <person name="Robbens S."/>
            <person name="Schmutz J."/>
            <person name="Toulza E."/>
            <person name="Wyss T."/>
            <person name="Zelensky A."/>
            <person name="Zhou K."/>
            <person name="Armbrust E.V."/>
            <person name="Bhattacharya D."/>
            <person name="Goodenough U.W."/>
            <person name="Van de Peer Y."/>
            <person name="Grigoriev I.V."/>
        </authorList>
    </citation>
    <scope>NUCLEOTIDE SEQUENCE [LARGE SCALE GENOMIC DNA]</scope>
    <source>
        <strain evidence="3">RCC299 / NOUM17</strain>
    </source>
</reference>
<dbReference type="RefSeq" id="XP_002500519.1">
    <property type="nucleotide sequence ID" value="XM_002500473.1"/>
</dbReference>
<dbReference type="InterPro" id="IPR011990">
    <property type="entry name" value="TPR-like_helical_dom_sf"/>
</dbReference>
<name>C1E1P4_MICCC</name>
<proteinExistence type="inferred from homology"/>
<keyword evidence="3" id="KW-1185">Reference proteome</keyword>
<dbReference type="SMART" id="SM00671">
    <property type="entry name" value="SEL1"/>
    <property type="match status" value="5"/>
</dbReference>
<dbReference type="InterPro" id="IPR006597">
    <property type="entry name" value="Sel1-like"/>
</dbReference>
<dbReference type="PANTHER" id="PTHR11102:SF160">
    <property type="entry name" value="ERAD-ASSOCIATED E3 UBIQUITIN-PROTEIN LIGASE COMPONENT HRD3"/>
    <property type="match status" value="1"/>
</dbReference>
<dbReference type="SUPFAM" id="SSF81901">
    <property type="entry name" value="HCP-like"/>
    <property type="match status" value="1"/>
</dbReference>
<dbReference type="OrthoDB" id="272077at2759"/>
<dbReference type="InParanoid" id="C1E1P4"/>
<dbReference type="STRING" id="296587.C1E1P4"/>
<dbReference type="Gene3D" id="1.25.40.10">
    <property type="entry name" value="Tetratricopeptide repeat domain"/>
    <property type="match status" value="2"/>
</dbReference>